<keyword evidence="2" id="KW-0805">Transcription regulation</keyword>
<comment type="caution">
    <text evidence="6">The sequence shown here is derived from an EMBL/GenBank/DDBJ whole genome shotgun (WGS) entry which is preliminary data.</text>
</comment>
<evidence type="ECO:0000313" key="6">
    <source>
        <dbReference type="EMBL" id="KTD56546.1"/>
    </source>
</evidence>
<dbReference type="InterPro" id="IPR036390">
    <property type="entry name" value="WH_DNA-bd_sf"/>
</dbReference>
<evidence type="ECO:0000256" key="1">
    <source>
        <dbReference type="ARBA" id="ARBA00009437"/>
    </source>
</evidence>
<evidence type="ECO:0000259" key="5">
    <source>
        <dbReference type="PROSITE" id="PS50931"/>
    </source>
</evidence>
<proteinExistence type="inferred from homology"/>
<dbReference type="OrthoDB" id="9810065at2"/>
<dbReference type="PATRIC" id="fig|45074.5.peg.2913"/>
<dbReference type="Gene3D" id="1.10.10.10">
    <property type="entry name" value="Winged helix-like DNA-binding domain superfamily/Winged helix DNA-binding domain"/>
    <property type="match status" value="1"/>
</dbReference>
<dbReference type="SUPFAM" id="SSF46785">
    <property type="entry name" value="Winged helix' DNA-binding domain"/>
    <property type="match status" value="1"/>
</dbReference>
<dbReference type="CDD" id="cd08422">
    <property type="entry name" value="PBP2_CrgA_like"/>
    <property type="match status" value="1"/>
</dbReference>
<dbReference type="GO" id="GO:0003700">
    <property type="term" value="F:DNA-binding transcription factor activity"/>
    <property type="evidence" value="ECO:0007669"/>
    <property type="project" value="InterPro"/>
</dbReference>
<dbReference type="InterPro" id="IPR058163">
    <property type="entry name" value="LysR-type_TF_proteobact-type"/>
</dbReference>
<name>A0A0W0YI52_9GAMM</name>
<keyword evidence="3" id="KW-0238">DNA-binding</keyword>
<dbReference type="PANTHER" id="PTHR30537">
    <property type="entry name" value="HTH-TYPE TRANSCRIPTIONAL REGULATOR"/>
    <property type="match status" value="1"/>
</dbReference>
<keyword evidence="7" id="KW-1185">Reference proteome</keyword>
<protein>
    <submittedName>
        <fullName evidence="6">LysR family transcriptional regulator</fullName>
    </submittedName>
</protein>
<dbReference type="FunFam" id="1.10.10.10:FF:000001">
    <property type="entry name" value="LysR family transcriptional regulator"/>
    <property type="match status" value="1"/>
</dbReference>
<evidence type="ECO:0000256" key="4">
    <source>
        <dbReference type="ARBA" id="ARBA00023163"/>
    </source>
</evidence>
<dbReference type="InterPro" id="IPR000847">
    <property type="entry name" value="LysR_HTH_N"/>
</dbReference>
<gene>
    <name evidence="6" type="ORF">Lsan_2706</name>
</gene>
<dbReference type="PANTHER" id="PTHR30537:SF5">
    <property type="entry name" value="HTH-TYPE TRANSCRIPTIONAL ACTIVATOR TTDR-RELATED"/>
    <property type="match status" value="1"/>
</dbReference>
<dbReference type="InterPro" id="IPR005119">
    <property type="entry name" value="LysR_subst-bd"/>
</dbReference>
<dbReference type="InterPro" id="IPR036388">
    <property type="entry name" value="WH-like_DNA-bd_sf"/>
</dbReference>
<dbReference type="Pfam" id="PF03466">
    <property type="entry name" value="LysR_substrate"/>
    <property type="match status" value="1"/>
</dbReference>
<evidence type="ECO:0000256" key="2">
    <source>
        <dbReference type="ARBA" id="ARBA00023015"/>
    </source>
</evidence>
<dbReference type="Proteomes" id="UP000054703">
    <property type="component" value="Unassembled WGS sequence"/>
</dbReference>
<dbReference type="GO" id="GO:0003677">
    <property type="term" value="F:DNA binding"/>
    <property type="evidence" value="ECO:0007669"/>
    <property type="project" value="UniProtKB-KW"/>
</dbReference>
<organism evidence="6 7">
    <name type="scientific">Legionella santicrucis</name>
    <dbReference type="NCBI Taxonomy" id="45074"/>
    <lineage>
        <taxon>Bacteria</taxon>
        <taxon>Pseudomonadati</taxon>
        <taxon>Pseudomonadota</taxon>
        <taxon>Gammaproteobacteria</taxon>
        <taxon>Legionellales</taxon>
        <taxon>Legionellaceae</taxon>
        <taxon>Legionella</taxon>
    </lineage>
</organism>
<dbReference type="RefSeq" id="WP_058514754.1">
    <property type="nucleotide sequence ID" value="NZ_CAAAIH010000019.1"/>
</dbReference>
<evidence type="ECO:0000256" key="3">
    <source>
        <dbReference type="ARBA" id="ARBA00023125"/>
    </source>
</evidence>
<keyword evidence="4" id="KW-0804">Transcription</keyword>
<feature type="domain" description="HTH lysR-type" evidence="5">
    <location>
        <begin position="1"/>
        <end position="60"/>
    </location>
</feature>
<dbReference type="SUPFAM" id="SSF53850">
    <property type="entry name" value="Periplasmic binding protein-like II"/>
    <property type="match status" value="1"/>
</dbReference>
<dbReference type="AlphaFoldDB" id="A0A0W0YI52"/>
<dbReference type="EMBL" id="LNYU01000081">
    <property type="protein sequence ID" value="KTD56546.1"/>
    <property type="molecule type" value="Genomic_DNA"/>
</dbReference>
<dbReference type="PROSITE" id="PS50931">
    <property type="entry name" value="HTH_LYSR"/>
    <property type="match status" value="1"/>
</dbReference>
<evidence type="ECO:0000313" key="7">
    <source>
        <dbReference type="Proteomes" id="UP000054703"/>
    </source>
</evidence>
<dbReference type="Gene3D" id="3.40.190.290">
    <property type="match status" value="1"/>
</dbReference>
<comment type="similarity">
    <text evidence="1">Belongs to the LysR transcriptional regulatory family.</text>
</comment>
<accession>A0A0W0YI52</accession>
<sequence>MKKEYSQLIIFYYVALLKSFTKAAEQLNYSKAYVSKQVAELEAHIAFPLFHRSTRSIQLTPAGESIFEHAALIVQEYQNIEHTIAGIRNKAEGLLRITAPPTYTDNLLAPNISHFMKEYPQIKLEMNISGQLLNLVDQKIDIAIRLTHEPPLDRVAKKMGIYQEIICASPDYLQLNTEPLHPKNLLNHDCLTYAYAGNPTSWPFLIESEVKSFNIKSKLAVNSSKVLLESTLNGLGIARLPSYAVHEAIKQKRLKSILVSYYPIPIPVYAIYVQSRVIPQKIRAFLNFIQKIHEKLQED</sequence>
<reference evidence="6 7" key="1">
    <citation type="submission" date="2015-11" db="EMBL/GenBank/DDBJ databases">
        <title>Genomic analysis of 38 Legionella species identifies large and diverse effector repertoires.</title>
        <authorList>
            <person name="Burstein D."/>
            <person name="Amaro F."/>
            <person name="Zusman T."/>
            <person name="Lifshitz Z."/>
            <person name="Cohen O."/>
            <person name="Gilbert J.A."/>
            <person name="Pupko T."/>
            <person name="Shuman H.A."/>
            <person name="Segal G."/>
        </authorList>
    </citation>
    <scope>NUCLEOTIDE SEQUENCE [LARGE SCALE GENOMIC DNA]</scope>
    <source>
        <strain evidence="6 7">SC-63-C7</strain>
    </source>
</reference>
<dbReference type="Pfam" id="PF00126">
    <property type="entry name" value="HTH_1"/>
    <property type="match status" value="1"/>
</dbReference>
<dbReference type="STRING" id="45074.Lsan_2706"/>